<dbReference type="OrthoDB" id="2476435at2"/>
<dbReference type="InterPro" id="IPR020076">
    <property type="entry name" value="DUF2768"/>
</dbReference>
<dbReference type="STRING" id="237069.SAMN05216498_2688"/>
<reference evidence="2 3" key="1">
    <citation type="submission" date="2016-10" db="EMBL/GenBank/DDBJ databases">
        <authorList>
            <person name="de Groot N.N."/>
        </authorList>
    </citation>
    <scope>NUCLEOTIDE SEQUENCE [LARGE SCALE GENOMIC DNA]</scope>
    <source>
        <strain evidence="2 3">CGMCC 1.3442</strain>
    </source>
</reference>
<accession>A0A1H0CVJ0</accession>
<dbReference type="AlphaFoldDB" id="A0A1H0CVJ0"/>
<sequence length="65" mass="6989">MSEGMLRMYISFAGMGALILSALLILFARHKLKGVIRFVVSLLAYGLLVIGGFIIMFIVLSGPTG</sequence>
<name>A0A1H0CVJ0_9BACI</name>
<keyword evidence="3" id="KW-1185">Reference proteome</keyword>
<feature type="transmembrane region" description="Helical" evidence="1">
    <location>
        <begin position="6"/>
        <end position="28"/>
    </location>
</feature>
<dbReference type="EMBL" id="FNIG01000006">
    <property type="protein sequence ID" value="SDN61875.1"/>
    <property type="molecule type" value="Genomic_DNA"/>
</dbReference>
<keyword evidence="1" id="KW-0472">Membrane</keyword>
<keyword evidence="1" id="KW-1133">Transmembrane helix</keyword>
<protein>
    <recommendedName>
        <fullName evidence="4">DUF2768 domain-containing protein</fullName>
    </recommendedName>
</protein>
<organism evidence="2 3">
    <name type="scientific">Tenuibacillus multivorans</name>
    <dbReference type="NCBI Taxonomy" id="237069"/>
    <lineage>
        <taxon>Bacteria</taxon>
        <taxon>Bacillati</taxon>
        <taxon>Bacillota</taxon>
        <taxon>Bacilli</taxon>
        <taxon>Bacillales</taxon>
        <taxon>Bacillaceae</taxon>
        <taxon>Tenuibacillus</taxon>
    </lineage>
</organism>
<feature type="transmembrane region" description="Helical" evidence="1">
    <location>
        <begin position="35"/>
        <end position="60"/>
    </location>
</feature>
<proteinExistence type="predicted"/>
<evidence type="ECO:0008006" key="4">
    <source>
        <dbReference type="Google" id="ProtNLM"/>
    </source>
</evidence>
<keyword evidence="1" id="KW-0812">Transmembrane</keyword>
<dbReference type="RefSeq" id="WP_093857094.1">
    <property type="nucleotide sequence ID" value="NZ_BJVZ01000002.1"/>
</dbReference>
<dbReference type="Pfam" id="PF10966">
    <property type="entry name" value="DUF2768"/>
    <property type="match status" value="1"/>
</dbReference>
<evidence type="ECO:0000313" key="2">
    <source>
        <dbReference type="EMBL" id="SDN61875.1"/>
    </source>
</evidence>
<gene>
    <name evidence="2" type="ORF">SAMN05216498_2688</name>
</gene>
<evidence type="ECO:0000313" key="3">
    <source>
        <dbReference type="Proteomes" id="UP000199334"/>
    </source>
</evidence>
<dbReference type="Proteomes" id="UP000199334">
    <property type="component" value="Unassembled WGS sequence"/>
</dbReference>
<evidence type="ECO:0000256" key="1">
    <source>
        <dbReference type="SAM" id="Phobius"/>
    </source>
</evidence>